<dbReference type="AlphaFoldDB" id="A0AAV4NYN5"/>
<protein>
    <submittedName>
        <fullName evidence="1">Uncharacterized protein</fullName>
    </submittedName>
</protein>
<reference evidence="1 2" key="1">
    <citation type="submission" date="2021-06" db="EMBL/GenBank/DDBJ databases">
        <title>Caerostris extrusa draft genome.</title>
        <authorList>
            <person name="Kono N."/>
            <person name="Arakawa K."/>
        </authorList>
    </citation>
    <scope>NUCLEOTIDE SEQUENCE [LARGE SCALE GENOMIC DNA]</scope>
</reference>
<evidence type="ECO:0000313" key="1">
    <source>
        <dbReference type="EMBL" id="GIX89919.1"/>
    </source>
</evidence>
<keyword evidence="2" id="KW-1185">Reference proteome</keyword>
<gene>
    <name evidence="1" type="ORF">CEXT_156771</name>
</gene>
<dbReference type="Proteomes" id="UP001054945">
    <property type="component" value="Unassembled WGS sequence"/>
</dbReference>
<evidence type="ECO:0000313" key="2">
    <source>
        <dbReference type="Proteomes" id="UP001054945"/>
    </source>
</evidence>
<organism evidence="1 2">
    <name type="scientific">Caerostris extrusa</name>
    <name type="common">Bark spider</name>
    <name type="synonym">Caerostris bankana</name>
    <dbReference type="NCBI Taxonomy" id="172846"/>
    <lineage>
        <taxon>Eukaryota</taxon>
        <taxon>Metazoa</taxon>
        <taxon>Ecdysozoa</taxon>
        <taxon>Arthropoda</taxon>
        <taxon>Chelicerata</taxon>
        <taxon>Arachnida</taxon>
        <taxon>Araneae</taxon>
        <taxon>Araneomorphae</taxon>
        <taxon>Entelegynae</taxon>
        <taxon>Araneoidea</taxon>
        <taxon>Araneidae</taxon>
        <taxon>Caerostris</taxon>
    </lineage>
</organism>
<name>A0AAV4NYN5_CAEEX</name>
<dbReference type="EMBL" id="BPLR01003897">
    <property type="protein sequence ID" value="GIX89919.1"/>
    <property type="molecule type" value="Genomic_DNA"/>
</dbReference>
<accession>A0AAV4NYN5</accession>
<comment type="caution">
    <text evidence="1">The sequence shown here is derived from an EMBL/GenBank/DDBJ whole genome shotgun (WGS) entry which is preliminary data.</text>
</comment>
<proteinExistence type="predicted"/>
<sequence length="95" mass="10357">MMRTELKFLIPKVGVNNAGPTHSTEGWFGPSYINAVSVEGSNAKLRVSPFVRKISLNGFSKDFAGVIAVTSGTNSPCGRFSEMKGYFDIDVWSSY</sequence>